<feature type="domain" description="EF-hand" evidence="3">
    <location>
        <begin position="142"/>
        <end position="177"/>
    </location>
</feature>
<organism evidence="4">
    <name type="scientific">Paramoeba aestuarina</name>
    <dbReference type="NCBI Taxonomy" id="180227"/>
    <lineage>
        <taxon>Eukaryota</taxon>
        <taxon>Amoebozoa</taxon>
        <taxon>Discosea</taxon>
        <taxon>Flabellinia</taxon>
        <taxon>Dactylopodida</taxon>
        <taxon>Paramoebidae</taxon>
        <taxon>Paramoeba</taxon>
    </lineage>
</organism>
<evidence type="ECO:0000256" key="2">
    <source>
        <dbReference type="ARBA" id="ARBA00022837"/>
    </source>
</evidence>
<proteinExistence type="predicted"/>
<dbReference type="InterPro" id="IPR018247">
    <property type="entry name" value="EF_Hand_1_Ca_BS"/>
</dbReference>
<name>A0A7S4NII4_9EUKA</name>
<sequence length="196" mass="22488">MAGRGKLVIPPGMMGGLRPMGGPPKPLSKIMFEKYDTDNSGSIDADEFKHLTQELGYRLTDEQLKWAVSQIDDSGDGLIEYEEFIAWWKKDDRMATLKLDDEAIFFRAQAFSVFQQYDKDNDGSIDDAEFADFYQDLIAKGLTDKDQEAAKKDLDADGDGSIQFNEYIRWLQRNKAPRERSLLAEYMEKHLPEEQQ</sequence>
<gene>
    <name evidence="4" type="ORF">NAES01612_LOCUS4861</name>
</gene>
<feature type="domain" description="EF-hand" evidence="3">
    <location>
        <begin position="59"/>
        <end position="94"/>
    </location>
</feature>
<dbReference type="GO" id="GO:0005509">
    <property type="term" value="F:calcium ion binding"/>
    <property type="evidence" value="ECO:0007669"/>
    <property type="project" value="InterPro"/>
</dbReference>
<feature type="domain" description="EF-hand" evidence="3">
    <location>
        <begin position="105"/>
        <end position="140"/>
    </location>
</feature>
<dbReference type="InterPro" id="IPR002048">
    <property type="entry name" value="EF_hand_dom"/>
</dbReference>
<reference evidence="4" key="1">
    <citation type="submission" date="2021-01" db="EMBL/GenBank/DDBJ databases">
        <authorList>
            <person name="Corre E."/>
            <person name="Pelletier E."/>
            <person name="Niang G."/>
            <person name="Scheremetjew M."/>
            <person name="Finn R."/>
            <person name="Kale V."/>
            <person name="Holt S."/>
            <person name="Cochrane G."/>
            <person name="Meng A."/>
            <person name="Brown T."/>
            <person name="Cohen L."/>
        </authorList>
    </citation>
    <scope>NUCLEOTIDE SEQUENCE</scope>
    <source>
        <strain evidence="4">SoJaBio B1-5/56/2</strain>
    </source>
</reference>
<dbReference type="InterPro" id="IPR050145">
    <property type="entry name" value="Centrin_CML-like"/>
</dbReference>
<protein>
    <recommendedName>
        <fullName evidence="3">EF-hand domain-containing protein</fullName>
    </recommendedName>
</protein>
<evidence type="ECO:0000256" key="1">
    <source>
        <dbReference type="ARBA" id="ARBA00022737"/>
    </source>
</evidence>
<dbReference type="Pfam" id="PF13499">
    <property type="entry name" value="EF-hand_7"/>
    <property type="match status" value="2"/>
</dbReference>
<dbReference type="PROSITE" id="PS00018">
    <property type="entry name" value="EF_HAND_1"/>
    <property type="match status" value="4"/>
</dbReference>
<keyword evidence="1" id="KW-0677">Repeat</keyword>
<dbReference type="InterPro" id="IPR011992">
    <property type="entry name" value="EF-hand-dom_pair"/>
</dbReference>
<dbReference type="PANTHER" id="PTHR23050">
    <property type="entry name" value="CALCIUM BINDING PROTEIN"/>
    <property type="match status" value="1"/>
</dbReference>
<evidence type="ECO:0000313" key="4">
    <source>
        <dbReference type="EMBL" id="CAE2288447.1"/>
    </source>
</evidence>
<keyword evidence="2" id="KW-0106">Calcium</keyword>
<feature type="domain" description="EF-hand" evidence="3">
    <location>
        <begin position="23"/>
        <end position="58"/>
    </location>
</feature>
<accession>A0A7S4NII4</accession>
<dbReference type="SMART" id="SM00054">
    <property type="entry name" value="EFh"/>
    <property type="match status" value="4"/>
</dbReference>
<dbReference type="CDD" id="cd00051">
    <property type="entry name" value="EFh"/>
    <property type="match status" value="1"/>
</dbReference>
<dbReference type="AlphaFoldDB" id="A0A7S4NII4"/>
<dbReference type="SUPFAM" id="SSF47473">
    <property type="entry name" value="EF-hand"/>
    <property type="match status" value="1"/>
</dbReference>
<dbReference type="Gene3D" id="1.10.238.10">
    <property type="entry name" value="EF-hand"/>
    <property type="match status" value="2"/>
</dbReference>
<evidence type="ECO:0000259" key="3">
    <source>
        <dbReference type="PROSITE" id="PS50222"/>
    </source>
</evidence>
<dbReference type="EMBL" id="HBKR01007400">
    <property type="protein sequence ID" value="CAE2288447.1"/>
    <property type="molecule type" value="Transcribed_RNA"/>
</dbReference>
<dbReference type="PROSITE" id="PS50222">
    <property type="entry name" value="EF_HAND_2"/>
    <property type="match status" value="4"/>
</dbReference>